<protein>
    <submittedName>
        <fullName evidence="3">Outer membrane beta-barrel protein</fullName>
    </submittedName>
</protein>
<dbReference type="Pfam" id="PF03922">
    <property type="entry name" value="OmpW"/>
    <property type="match status" value="1"/>
</dbReference>
<dbReference type="AlphaFoldDB" id="A0A9X1RNQ1"/>
<comment type="caution">
    <text evidence="3">The sequence shown here is derived from an EMBL/GenBank/DDBJ whole genome shotgun (WGS) entry which is preliminary data.</text>
</comment>
<keyword evidence="4" id="KW-1185">Reference proteome</keyword>
<feature type="signal peptide" evidence="2">
    <location>
        <begin position="1"/>
        <end position="28"/>
    </location>
</feature>
<dbReference type="GO" id="GO:0009279">
    <property type="term" value="C:cell outer membrane"/>
    <property type="evidence" value="ECO:0007669"/>
    <property type="project" value="UniProtKB-SubCell"/>
</dbReference>
<proteinExistence type="predicted"/>
<evidence type="ECO:0000256" key="1">
    <source>
        <dbReference type="ARBA" id="ARBA00004442"/>
    </source>
</evidence>
<evidence type="ECO:0000313" key="3">
    <source>
        <dbReference type="EMBL" id="MCG5073161.1"/>
    </source>
</evidence>
<dbReference type="PANTHER" id="PTHR36920">
    <property type="match status" value="1"/>
</dbReference>
<evidence type="ECO:0000313" key="4">
    <source>
        <dbReference type="Proteomes" id="UP001139308"/>
    </source>
</evidence>
<dbReference type="PANTHER" id="PTHR36920:SF1">
    <property type="entry name" value="OUTER MEMBRANE PROTEIN W"/>
    <property type="match status" value="1"/>
</dbReference>
<keyword evidence="2" id="KW-0732">Signal</keyword>
<dbReference type="RefSeq" id="WP_238462909.1">
    <property type="nucleotide sequence ID" value="NZ_JAKLJA010000004.1"/>
</dbReference>
<accession>A0A9X1RNQ1</accession>
<dbReference type="Gene3D" id="2.40.160.20">
    <property type="match status" value="1"/>
</dbReference>
<evidence type="ECO:0000256" key="2">
    <source>
        <dbReference type="SAM" id="SignalP"/>
    </source>
</evidence>
<dbReference type="GO" id="GO:0055085">
    <property type="term" value="P:transmembrane transport"/>
    <property type="evidence" value="ECO:0007669"/>
    <property type="project" value="TreeGrafter"/>
</dbReference>
<comment type="subcellular location">
    <subcellularLocation>
        <location evidence="1">Cell outer membrane</location>
    </subcellularLocation>
</comment>
<organism evidence="3 4">
    <name type="scientific">Paraburkholderia tagetis</name>
    <dbReference type="NCBI Taxonomy" id="2913261"/>
    <lineage>
        <taxon>Bacteria</taxon>
        <taxon>Pseudomonadati</taxon>
        <taxon>Pseudomonadota</taxon>
        <taxon>Betaproteobacteria</taxon>
        <taxon>Burkholderiales</taxon>
        <taxon>Burkholderiaceae</taxon>
        <taxon>Paraburkholderia</taxon>
    </lineage>
</organism>
<dbReference type="InterPro" id="IPR005618">
    <property type="entry name" value="OMPW"/>
</dbReference>
<dbReference type="InterPro" id="IPR011250">
    <property type="entry name" value="OMP/PagP_B-barrel"/>
</dbReference>
<dbReference type="EMBL" id="JAKLJA010000004">
    <property type="protein sequence ID" value="MCG5073161.1"/>
    <property type="molecule type" value="Genomic_DNA"/>
</dbReference>
<reference evidence="3" key="1">
    <citation type="submission" date="2022-01" db="EMBL/GenBank/DDBJ databases">
        <title>Genome sequence and assembly of Parabukholderia sp. RG36.</title>
        <authorList>
            <person name="Chhetri G."/>
        </authorList>
    </citation>
    <scope>NUCLEOTIDE SEQUENCE</scope>
    <source>
        <strain evidence="3">RG36</strain>
    </source>
</reference>
<sequence length="246" mass="25932">MKGRLKISMLSVVAMSVGAGLAVQNAHAQASGSVSVGVGWLHIMPQGQSGQTVVESVAGMPVNQAISGTGAHVGASDAASFEAEYYVTDHFGVAFLAGSPFTSDLIGNGTLSRYGVIGKAKPMAPVLEARYHFFAADARFRPYVALGVNYTWYSDTRLTNNDFVASSFGPGSSTRATLSTSWNPTVSLGATYAITKHWSAGFAVTYIPLTTTLTTYARTAAATEIVSKTKIRINPLITLLNVSYTF</sequence>
<name>A0A9X1RNQ1_9BURK</name>
<dbReference type="Proteomes" id="UP001139308">
    <property type="component" value="Unassembled WGS sequence"/>
</dbReference>
<dbReference type="SUPFAM" id="SSF56925">
    <property type="entry name" value="OMPA-like"/>
    <property type="match status" value="1"/>
</dbReference>
<feature type="chain" id="PRO_5040966795" evidence="2">
    <location>
        <begin position="29"/>
        <end position="246"/>
    </location>
</feature>
<gene>
    <name evidence="3" type="ORF">L5014_07250</name>
</gene>